<gene>
    <name evidence="1" type="ORF">CBRE1094_LOCUS30179</name>
</gene>
<name>A0A7S2I0D5_9EUKA</name>
<proteinExistence type="predicted"/>
<sequence>MAAINFPGSYAAITLESFVAFAPAAGPGIPIDPQAGNRTDYWCGLAASTVPFFHSNRPDLVTVAGTGQIFSHFSASASRSDTQHMHSVAVDNVPELPFPIVGQSAQPCLQAVAFSDPADDSVSLSLSMLNICNQTINATLQVAAAQGAKATVYKLTDGGPVDPGPLHQNGWAPLPNDPDVLPWKSGPLSPTTAEFAATAGNFTLPVPGLTFVIADFV</sequence>
<accession>A0A7S2I0D5</accession>
<organism evidence="1">
    <name type="scientific">Haptolina brevifila</name>
    <dbReference type="NCBI Taxonomy" id="156173"/>
    <lineage>
        <taxon>Eukaryota</taxon>
        <taxon>Haptista</taxon>
        <taxon>Haptophyta</taxon>
        <taxon>Prymnesiophyceae</taxon>
        <taxon>Prymnesiales</taxon>
        <taxon>Prymnesiaceae</taxon>
        <taxon>Haptolina</taxon>
    </lineage>
</organism>
<protein>
    <recommendedName>
        <fullName evidence="2">Non-reducing end alpha-L-arabinofuranosidase</fullName>
    </recommendedName>
</protein>
<dbReference type="AlphaFoldDB" id="A0A7S2I0D5"/>
<reference evidence="1" key="1">
    <citation type="submission" date="2021-01" db="EMBL/GenBank/DDBJ databases">
        <authorList>
            <person name="Corre E."/>
            <person name="Pelletier E."/>
            <person name="Niang G."/>
            <person name="Scheremetjew M."/>
            <person name="Finn R."/>
            <person name="Kale V."/>
            <person name="Holt S."/>
            <person name="Cochrane G."/>
            <person name="Meng A."/>
            <person name="Brown T."/>
            <person name="Cohen L."/>
        </authorList>
    </citation>
    <scope>NUCLEOTIDE SEQUENCE</scope>
    <source>
        <strain evidence="1">UTEX LB 985</strain>
    </source>
</reference>
<dbReference type="EMBL" id="HBGU01055232">
    <property type="protein sequence ID" value="CAD9504908.1"/>
    <property type="molecule type" value="Transcribed_RNA"/>
</dbReference>
<evidence type="ECO:0000313" key="1">
    <source>
        <dbReference type="EMBL" id="CAD9504908.1"/>
    </source>
</evidence>
<evidence type="ECO:0008006" key="2">
    <source>
        <dbReference type="Google" id="ProtNLM"/>
    </source>
</evidence>